<gene>
    <name evidence="2" type="ORF">ASTO00021_LOCUS5298</name>
</gene>
<evidence type="ECO:0000256" key="1">
    <source>
        <dbReference type="SAM" id="MobiDB-lite"/>
    </source>
</evidence>
<feature type="region of interest" description="Disordered" evidence="1">
    <location>
        <begin position="499"/>
        <end position="518"/>
    </location>
</feature>
<dbReference type="GO" id="GO:0060628">
    <property type="term" value="P:regulation of ER to Golgi vesicle-mediated transport"/>
    <property type="evidence" value="ECO:0007669"/>
    <property type="project" value="TreeGrafter"/>
</dbReference>
<accession>A0A7S3LM43</accession>
<dbReference type="Gene3D" id="1.20.58.1420">
    <property type="entry name" value="Dsl1p vesicle tethering complex, Tip20p subunit, domain B"/>
    <property type="match status" value="1"/>
</dbReference>
<sequence length="741" mass="84780">MENSVISYLKRAQLTKKLETLSRVENQMENANDVEKRAVGFIELVGQFRRDGNEATGDNLESVVSERINSIALELRDGLCNKLKKAVAQLEWPLTANRRKLNMSSSVVAHVKSLFEHIASLQLIYLRNKSVANIDETEIEDDIWGLEAFVEPIVKRFRYHFGGNRKTNRVDKPEWFVSFISDMIKDHSPIIVEILQPVAEIVCASIDTEIRYFFDLLSQFVRSLIRKCIHWRLDKSYKVLESSDALMCHTIDQILPVDNQLRGIYGYAADLGASKHKHSAWPSMIDFFADDEKRRQRWVRADFLNAYKRIETIISEDGAWQTPRNAKPKHSLTKTKASETVGCVPESCNEMLNLVKKISNRFSKLLTPEQSFPFVSNIQLPILNTYRLAVFNQLIEPAKNIKRDPLFHKETIRMLCVGANALLHIGIVLEEWAGEFVYSSIREYQLSTETLSETSRMAILGKSRHIMKNIQTSITDSKYKRDLLKNVVPSVLGRLWRNDKPQSNTVTDSEPTKEHNEDIGNTIEMKPDARGGVFASEVYQLDLVYNKAIKKLADITVFSFRAETSLVLSKTREQLKHHENENGGPAFIFPQRVLKSLSLSLSMFEDQLHPVAVNSVVKNIANGISEFVLSAIIENQVFSEEGAKLLERECQSLYRPFLAFSKRPENRYFRDLKDHVTLLALPKNSLMSLASALQNLFEGHHVHNHDYEVNQMQSMLEDGYHISNISPLDALTVCLQRIELK</sequence>
<dbReference type="EMBL" id="HBIN01007238">
    <property type="protein sequence ID" value="CAE0435007.1"/>
    <property type="molecule type" value="Transcribed_RNA"/>
</dbReference>
<organism evidence="2">
    <name type="scientific">Aplanochytrium stocchinoi</name>
    <dbReference type="NCBI Taxonomy" id="215587"/>
    <lineage>
        <taxon>Eukaryota</taxon>
        <taxon>Sar</taxon>
        <taxon>Stramenopiles</taxon>
        <taxon>Bigyra</taxon>
        <taxon>Labyrinthulomycetes</taxon>
        <taxon>Thraustochytrida</taxon>
        <taxon>Thraustochytriidae</taxon>
        <taxon>Aplanochytrium</taxon>
    </lineage>
</organism>
<dbReference type="GO" id="GO:0006890">
    <property type="term" value="P:retrograde vesicle-mediated transport, Golgi to endoplasmic reticulum"/>
    <property type="evidence" value="ECO:0007669"/>
    <property type="project" value="InterPro"/>
</dbReference>
<dbReference type="GO" id="GO:0006888">
    <property type="term" value="P:endoplasmic reticulum to Golgi vesicle-mediated transport"/>
    <property type="evidence" value="ECO:0007669"/>
    <property type="project" value="InterPro"/>
</dbReference>
<name>A0A7S3LM43_9STRA</name>
<reference evidence="2" key="1">
    <citation type="submission" date="2021-01" db="EMBL/GenBank/DDBJ databases">
        <authorList>
            <person name="Corre E."/>
            <person name="Pelletier E."/>
            <person name="Niang G."/>
            <person name="Scheremetjew M."/>
            <person name="Finn R."/>
            <person name="Kale V."/>
            <person name="Holt S."/>
            <person name="Cochrane G."/>
            <person name="Meng A."/>
            <person name="Brown T."/>
            <person name="Cohen L."/>
        </authorList>
    </citation>
    <scope>NUCLEOTIDE SEQUENCE</scope>
    <source>
        <strain evidence="2">GSBS06</strain>
    </source>
</reference>
<protein>
    <submittedName>
        <fullName evidence="2">Uncharacterized protein</fullName>
    </submittedName>
</protein>
<proteinExistence type="predicted"/>
<dbReference type="Pfam" id="PF04437">
    <property type="entry name" value="RINT1_TIP1"/>
    <property type="match status" value="1"/>
</dbReference>
<evidence type="ECO:0000313" key="2">
    <source>
        <dbReference type="EMBL" id="CAE0435007.1"/>
    </source>
</evidence>
<dbReference type="PANTHER" id="PTHR13520:SF0">
    <property type="entry name" value="RAD50-INTERACTING PROTEIN 1"/>
    <property type="match status" value="1"/>
</dbReference>
<dbReference type="PROSITE" id="PS51386">
    <property type="entry name" value="RINT1_TIP20"/>
    <property type="match status" value="1"/>
</dbReference>
<dbReference type="AlphaFoldDB" id="A0A7S3LM43"/>
<dbReference type="GO" id="GO:0070939">
    <property type="term" value="C:Dsl1/NZR complex"/>
    <property type="evidence" value="ECO:0007669"/>
    <property type="project" value="InterPro"/>
</dbReference>
<dbReference type="InterPro" id="IPR007528">
    <property type="entry name" value="RINT1_Tip20"/>
</dbReference>
<dbReference type="InterPro" id="IPR042042">
    <property type="entry name" value="Tip20p_domB"/>
</dbReference>
<dbReference type="PANTHER" id="PTHR13520">
    <property type="entry name" value="RAD50-INTERACTING PROTEIN 1 RINT-1"/>
    <property type="match status" value="1"/>
</dbReference>